<accession>A0A8J4DY16</accession>
<comment type="similarity">
    <text evidence="1">Belongs to the AfsR/DnrI/RedD regulatory family.</text>
</comment>
<dbReference type="GO" id="GO:0003677">
    <property type="term" value="F:DNA binding"/>
    <property type="evidence" value="ECO:0007669"/>
    <property type="project" value="UniProtKB-UniRule"/>
</dbReference>
<reference evidence="7" key="1">
    <citation type="submission" date="2021-01" db="EMBL/GenBank/DDBJ databases">
        <title>Whole genome shotgun sequence of Virgisporangium aurantiacum NBRC 16421.</title>
        <authorList>
            <person name="Komaki H."/>
            <person name="Tamura T."/>
        </authorList>
    </citation>
    <scope>NUCLEOTIDE SEQUENCE</scope>
    <source>
        <strain evidence="7">NBRC 16421</strain>
    </source>
</reference>
<dbReference type="InterPro" id="IPR001867">
    <property type="entry name" value="OmpR/PhoB-type_DNA-bd"/>
</dbReference>
<keyword evidence="4" id="KW-0804">Transcription</keyword>
<dbReference type="Proteomes" id="UP000612585">
    <property type="component" value="Unassembled WGS sequence"/>
</dbReference>
<dbReference type="PROSITE" id="PS51755">
    <property type="entry name" value="OMPR_PHOB"/>
    <property type="match status" value="1"/>
</dbReference>
<dbReference type="InterPro" id="IPR036388">
    <property type="entry name" value="WH-like_DNA-bd_sf"/>
</dbReference>
<dbReference type="InterPro" id="IPR011990">
    <property type="entry name" value="TPR-like_helical_dom_sf"/>
</dbReference>
<evidence type="ECO:0000256" key="1">
    <source>
        <dbReference type="ARBA" id="ARBA00005820"/>
    </source>
</evidence>
<evidence type="ECO:0000256" key="5">
    <source>
        <dbReference type="PROSITE-ProRule" id="PRU01091"/>
    </source>
</evidence>
<dbReference type="RefSeq" id="WP_203988481.1">
    <property type="nucleotide sequence ID" value="NZ_BOPG01000009.1"/>
</dbReference>
<dbReference type="SUPFAM" id="SSF52540">
    <property type="entry name" value="P-loop containing nucleoside triphosphate hydrolases"/>
    <property type="match status" value="1"/>
</dbReference>
<dbReference type="SUPFAM" id="SSF48452">
    <property type="entry name" value="TPR-like"/>
    <property type="match status" value="3"/>
</dbReference>
<organism evidence="7 8">
    <name type="scientific">Virgisporangium aurantiacum</name>
    <dbReference type="NCBI Taxonomy" id="175570"/>
    <lineage>
        <taxon>Bacteria</taxon>
        <taxon>Bacillati</taxon>
        <taxon>Actinomycetota</taxon>
        <taxon>Actinomycetes</taxon>
        <taxon>Micromonosporales</taxon>
        <taxon>Micromonosporaceae</taxon>
        <taxon>Virgisporangium</taxon>
    </lineage>
</organism>
<dbReference type="GO" id="GO:0000160">
    <property type="term" value="P:phosphorelay signal transduction system"/>
    <property type="evidence" value="ECO:0007669"/>
    <property type="project" value="InterPro"/>
</dbReference>
<dbReference type="GO" id="GO:0043531">
    <property type="term" value="F:ADP binding"/>
    <property type="evidence" value="ECO:0007669"/>
    <property type="project" value="InterPro"/>
</dbReference>
<dbReference type="InterPro" id="IPR051677">
    <property type="entry name" value="AfsR-DnrI-RedD_regulator"/>
</dbReference>
<dbReference type="PANTHER" id="PTHR35807">
    <property type="entry name" value="TRANSCRIPTIONAL REGULATOR REDD-RELATED"/>
    <property type="match status" value="1"/>
</dbReference>
<evidence type="ECO:0000259" key="6">
    <source>
        <dbReference type="PROSITE" id="PS51755"/>
    </source>
</evidence>
<sequence>MEVRLLGPVEVHSAGRVLDPGRPQQSVLLAALSVDAGRLVPVDALVDRVWGDVPPERAQRMLHTLITRARSLLRQADDDGGAVRLVRRANGYLLDAAPEQVDLHRFRQMVGRAGNADLSAEQRAALLRDALALWRGEPLAGLAGPWVDRSRLAWEQQRSAVVVAWATAELAAGNPAAVVDSLVEEARGSLVEPLTVVLMRAFVALGRNPEALTCYTNIRERLADELGVDPGPELQALHGAILRGELRPPTVPPTVPDAAAPTVDSADHPVRTPAQLPAATAVFVGRAEQLGRLDKLVSARPVAGTVTVAAIVGAAGMGKTALAVHWAHRVRDQFPDGQLFVNLRGFDPAGSPVLPAEAIRGFLDALRVPPSSIPTGLDGQIGVYRSELADRRVLILLDNARDTEQVLPLLPGASGCLVLVTSRSRLIGLVTEHAAHPAALGPLPAAEAELVLERRLGADRLAAEPRAVDEIIDRCGGLPLALTIIAARIVSEPTSSLAAVARELRGSGPGLDPFDGGERTADLRAVLSSSYDTLTAAAARLFRLLALHPGPDIGAPAAASLAGVPVREAGLALAELTRAHLIDQPTPGRFRFHDLIRALATELVAGRDSPEQQNAATHRLLDHYLHTAGSAAEALWEMHDTVGVGAMAEGAAPEQFADPDRAREWFIAEHPVVLRAITLAENAGFDHHVCQLSWTVARFLERRGLGHQAMTVQHAVLAAAHRLADPALIARAHRGLGVASAYLGDLPQARTHWQHAVELFADLDDPVGQAHTHNNLAWLCSNLDQPRESMAHKRHALDLFRAAGEQAEVAGTLGSIGWSHYTLGDYQQALVHCEEALDLLKQFGKRHEQATVTHTLGLVQHRLRNYREARRSFELALSLFRQLGDRMGEAETLASLGDTWLAEPDVEQARAAWSAALAILDEFGHPDANEVRAKLTASPLPRDG</sequence>
<evidence type="ECO:0000313" key="7">
    <source>
        <dbReference type="EMBL" id="GIJ53968.1"/>
    </source>
</evidence>
<dbReference type="PANTHER" id="PTHR35807:SF1">
    <property type="entry name" value="TRANSCRIPTIONAL REGULATOR REDD"/>
    <property type="match status" value="1"/>
</dbReference>
<keyword evidence="2" id="KW-0805">Transcription regulation</keyword>
<name>A0A8J4DY16_9ACTN</name>
<dbReference type="Gene3D" id="3.40.50.300">
    <property type="entry name" value="P-loop containing nucleotide triphosphate hydrolases"/>
    <property type="match status" value="1"/>
</dbReference>
<dbReference type="InterPro" id="IPR027417">
    <property type="entry name" value="P-loop_NTPase"/>
</dbReference>
<dbReference type="AlphaFoldDB" id="A0A8J4DY16"/>
<dbReference type="SUPFAM" id="SSF46894">
    <property type="entry name" value="C-terminal effector domain of the bipartite response regulators"/>
    <property type="match status" value="1"/>
</dbReference>
<evidence type="ECO:0000256" key="3">
    <source>
        <dbReference type="ARBA" id="ARBA00023125"/>
    </source>
</evidence>
<feature type="domain" description="OmpR/PhoB-type" evidence="6">
    <location>
        <begin position="1"/>
        <end position="96"/>
    </location>
</feature>
<keyword evidence="3 5" id="KW-0238">DNA-binding</keyword>
<proteinExistence type="inferred from homology"/>
<evidence type="ECO:0000313" key="8">
    <source>
        <dbReference type="Proteomes" id="UP000612585"/>
    </source>
</evidence>
<dbReference type="Pfam" id="PF00486">
    <property type="entry name" value="Trans_reg_C"/>
    <property type="match status" value="1"/>
</dbReference>
<dbReference type="Pfam" id="PF03704">
    <property type="entry name" value="BTAD"/>
    <property type="match status" value="1"/>
</dbReference>
<dbReference type="GO" id="GO:0006355">
    <property type="term" value="P:regulation of DNA-templated transcription"/>
    <property type="evidence" value="ECO:0007669"/>
    <property type="project" value="InterPro"/>
</dbReference>
<keyword evidence="8" id="KW-1185">Reference proteome</keyword>
<dbReference type="InterPro" id="IPR019734">
    <property type="entry name" value="TPR_rpt"/>
</dbReference>
<dbReference type="InterPro" id="IPR016032">
    <property type="entry name" value="Sig_transdc_resp-reg_C-effctor"/>
</dbReference>
<dbReference type="EMBL" id="BOPG01000009">
    <property type="protein sequence ID" value="GIJ53968.1"/>
    <property type="molecule type" value="Genomic_DNA"/>
</dbReference>
<evidence type="ECO:0000256" key="4">
    <source>
        <dbReference type="ARBA" id="ARBA00023163"/>
    </source>
</evidence>
<gene>
    <name evidence="7" type="ORF">Vau01_014840</name>
</gene>
<dbReference type="Gene3D" id="1.10.10.10">
    <property type="entry name" value="Winged helix-like DNA-binding domain superfamily/Winged helix DNA-binding domain"/>
    <property type="match status" value="1"/>
</dbReference>
<dbReference type="SMART" id="SM01043">
    <property type="entry name" value="BTAD"/>
    <property type="match status" value="1"/>
</dbReference>
<dbReference type="PRINTS" id="PR00364">
    <property type="entry name" value="DISEASERSIST"/>
</dbReference>
<dbReference type="Gene3D" id="1.25.40.10">
    <property type="entry name" value="Tetratricopeptide repeat domain"/>
    <property type="match status" value="2"/>
</dbReference>
<dbReference type="SMART" id="SM00028">
    <property type="entry name" value="TPR"/>
    <property type="match status" value="5"/>
</dbReference>
<comment type="caution">
    <text evidence="7">The sequence shown here is derived from an EMBL/GenBank/DDBJ whole genome shotgun (WGS) entry which is preliminary data.</text>
</comment>
<feature type="DNA-binding region" description="OmpR/PhoB-type" evidence="5">
    <location>
        <begin position="1"/>
        <end position="96"/>
    </location>
</feature>
<dbReference type="Pfam" id="PF13424">
    <property type="entry name" value="TPR_12"/>
    <property type="match status" value="2"/>
</dbReference>
<dbReference type="InterPro" id="IPR005158">
    <property type="entry name" value="BTAD"/>
</dbReference>
<dbReference type="SMART" id="SM00862">
    <property type="entry name" value="Trans_reg_C"/>
    <property type="match status" value="1"/>
</dbReference>
<evidence type="ECO:0000256" key="2">
    <source>
        <dbReference type="ARBA" id="ARBA00023015"/>
    </source>
</evidence>
<protein>
    <submittedName>
        <fullName evidence="7">SARP family transcriptional regulator</fullName>
    </submittedName>
</protein>